<dbReference type="EMBL" id="BAAABL010000042">
    <property type="protein sequence ID" value="GAA0301006.1"/>
    <property type="molecule type" value="Genomic_DNA"/>
</dbReference>
<gene>
    <name evidence="2" type="ORF">GCM10009066_13960</name>
</gene>
<comment type="caution">
    <text evidence="2">The sequence shown here is derived from an EMBL/GenBank/DDBJ whole genome shotgun (WGS) entry which is preliminary data.</text>
</comment>
<evidence type="ECO:0000313" key="2">
    <source>
        <dbReference type="EMBL" id="GAA0301006.1"/>
    </source>
</evidence>
<evidence type="ECO:0000313" key="3">
    <source>
        <dbReference type="Proteomes" id="UP001500837"/>
    </source>
</evidence>
<keyword evidence="3" id="KW-1185">Reference proteome</keyword>
<dbReference type="AlphaFoldDB" id="A0AAV3S8I2"/>
<organism evidence="2 3">
    <name type="scientific">Halarchaeum salinum</name>
    <dbReference type="NCBI Taxonomy" id="489912"/>
    <lineage>
        <taxon>Archaea</taxon>
        <taxon>Methanobacteriati</taxon>
        <taxon>Methanobacteriota</taxon>
        <taxon>Stenosarchaea group</taxon>
        <taxon>Halobacteria</taxon>
        <taxon>Halobacteriales</taxon>
        <taxon>Halobacteriaceae</taxon>
    </lineage>
</organism>
<name>A0AAV3S8I2_9EURY</name>
<feature type="region of interest" description="Disordered" evidence="1">
    <location>
        <begin position="50"/>
        <end position="77"/>
    </location>
</feature>
<dbReference type="Proteomes" id="UP001500837">
    <property type="component" value="Unassembled WGS sequence"/>
</dbReference>
<proteinExistence type="predicted"/>
<reference evidence="2 3" key="1">
    <citation type="journal article" date="2019" name="Int. J. Syst. Evol. Microbiol.">
        <title>The Global Catalogue of Microorganisms (GCM) 10K type strain sequencing project: providing services to taxonomists for standard genome sequencing and annotation.</title>
        <authorList>
            <consortium name="The Broad Institute Genomics Platform"/>
            <consortium name="The Broad Institute Genome Sequencing Center for Infectious Disease"/>
            <person name="Wu L."/>
            <person name="Ma J."/>
        </authorList>
    </citation>
    <scope>NUCLEOTIDE SEQUENCE [LARGE SCALE GENOMIC DNA]</scope>
    <source>
        <strain evidence="2 3">JCM 16330</strain>
    </source>
</reference>
<protein>
    <submittedName>
        <fullName evidence="2">Uncharacterized protein</fullName>
    </submittedName>
</protein>
<sequence>MASTAVTSYLDLMGFDVEAYEPATHAMDGRAPVSRADAREPRLEHAERLADEVRRGSRSAATDVSLVPPGDRSRCPR</sequence>
<evidence type="ECO:0000256" key="1">
    <source>
        <dbReference type="SAM" id="MobiDB-lite"/>
    </source>
</evidence>
<accession>A0AAV3S8I2</accession>